<dbReference type="Gene3D" id="1.20.5.190">
    <property type="match status" value="2"/>
</dbReference>
<evidence type="ECO:0000313" key="5">
    <source>
        <dbReference type="Proteomes" id="UP001652625"/>
    </source>
</evidence>
<dbReference type="PANTHER" id="PTHR22706">
    <property type="entry name" value="ASSEMBLY FACTOR FOR SPINDLE MICROTUBULES"/>
    <property type="match status" value="1"/>
</dbReference>
<accession>A0ABM4C2N0</accession>
<organism evidence="5 6">
    <name type="scientific">Hydra vulgaris</name>
    <name type="common">Hydra</name>
    <name type="synonym">Hydra attenuata</name>
    <dbReference type="NCBI Taxonomy" id="6087"/>
    <lineage>
        <taxon>Eukaryota</taxon>
        <taxon>Metazoa</taxon>
        <taxon>Cnidaria</taxon>
        <taxon>Hydrozoa</taxon>
        <taxon>Hydroidolina</taxon>
        <taxon>Anthoathecata</taxon>
        <taxon>Aplanulata</taxon>
        <taxon>Hydridae</taxon>
        <taxon>Hydra</taxon>
    </lineage>
</organism>
<evidence type="ECO:0000313" key="6">
    <source>
        <dbReference type="RefSeq" id="XP_065655812.1"/>
    </source>
</evidence>
<dbReference type="PROSITE" id="PS50096">
    <property type="entry name" value="IQ"/>
    <property type="match status" value="2"/>
</dbReference>
<evidence type="ECO:0000256" key="1">
    <source>
        <dbReference type="ARBA" id="ARBA00004496"/>
    </source>
</evidence>
<keyword evidence="2" id="KW-0963">Cytoplasm</keyword>
<dbReference type="InterPro" id="IPR000048">
    <property type="entry name" value="IQ_motif_EF-hand-BS"/>
</dbReference>
<dbReference type="InterPro" id="IPR051185">
    <property type="entry name" value="ASPM"/>
</dbReference>
<gene>
    <name evidence="6" type="primary">LOC101237112</name>
</gene>
<sequence length="360" mass="42996">MAFLYCYLKKEPFFPLKLLSSFSSASEETRINERVAAVKIQSWYRSIKVQVYIRHLHKSAIKIQCVYRGYIGRKDFAKYVLNRAKQLRQSFYNKMATVIQSRWRGYFVRKYKLNFSAWKDYFMTLKARSEVFRENLQEFSRYIALENEWEKQRKYMEEEKLLNRKMHYLISTKVSRGVYNSPKTCLGGKEFLLRNSKPFSKLEREKIQEKKKEMFLRTVTGIPKYVEQVSLENCLLKRPKEKSIWPQGPFRSPGEVRQQRLKKLQTTLRVTTEYKSDEGSKILWRKDNSTLCIVDKKFFTAIKPKYSYVPSLIASTRYGSLNYGTKHFRSYSSEPYLYEKLFQCVVSPIPIFGDIVEDQR</sequence>
<dbReference type="InterPro" id="IPR027417">
    <property type="entry name" value="P-loop_NTPase"/>
</dbReference>
<evidence type="ECO:0000256" key="4">
    <source>
        <dbReference type="ARBA" id="ARBA00022860"/>
    </source>
</evidence>
<name>A0ABM4C2N0_HYDVU</name>
<evidence type="ECO:0000256" key="2">
    <source>
        <dbReference type="ARBA" id="ARBA00022490"/>
    </source>
</evidence>
<protein>
    <submittedName>
        <fullName evidence="6">Spermatogenesis-associated protein 17 isoform X2</fullName>
    </submittedName>
</protein>
<dbReference type="Proteomes" id="UP001652625">
    <property type="component" value="Chromosome 06"/>
</dbReference>
<keyword evidence="5" id="KW-1185">Reference proteome</keyword>
<dbReference type="SMART" id="SM00015">
    <property type="entry name" value="IQ"/>
    <property type="match status" value="3"/>
</dbReference>
<dbReference type="SUPFAM" id="SSF52540">
    <property type="entry name" value="P-loop containing nucleoside triphosphate hydrolases"/>
    <property type="match status" value="1"/>
</dbReference>
<proteinExistence type="predicted"/>
<evidence type="ECO:0000256" key="3">
    <source>
        <dbReference type="ARBA" id="ARBA00022737"/>
    </source>
</evidence>
<keyword evidence="3" id="KW-0677">Repeat</keyword>
<dbReference type="GeneID" id="101237112"/>
<dbReference type="RefSeq" id="XP_065655812.1">
    <property type="nucleotide sequence ID" value="XM_065799740.1"/>
</dbReference>
<dbReference type="CDD" id="cd23767">
    <property type="entry name" value="IQCD"/>
    <property type="match status" value="1"/>
</dbReference>
<dbReference type="Pfam" id="PF00612">
    <property type="entry name" value="IQ"/>
    <property type="match status" value="3"/>
</dbReference>
<keyword evidence="4" id="KW-0112">Calmodulin-binding</keyword>
<reference evidence="6" key="1">
    <citation type="submission" date="2025-08" db="UniProtKB">
        <authorList>
            <consortium name="RefSeq"/>
        </authorList>
    </citation>
    <scope>IDENTIFICATION</scope>
</reference>
<comment type="subcellular location">
    <subcellularLocation>
        <location evidence="1">Cytoplasm</location>
    </subcellularLocation>
</comment>
<dbReference type="PANTHER" id="PTHR22706:SF1">
    <property type="entry name" value="ASSEMBLY FACTOR FOR SPINDLE MICROTUBULES"/>
    <property type="match status" value="1"/>
</dbReference>